<feature type="non-terminal residue" evidence="1">
    <location>
        <position position="1"/>
    </location>
</feature>
<protein>
    <submittedName>
        <fullName evidence="1">Uncharacterized protein</fullName>
    </submittedName>
</protein>
<proteinExistence type="predicted"/>
<accession>A0A0F9F6S9</accession>
<dbReference type="EMBL" id="LAZR01033918">
    <property type="protein sequence ID" value="KKL46752.1"/>
    <property type="molecule type" value="Genomic_DNA"/>
</dbReference>
<reference evidence="1" key="1">
    <citation type="journal article" date="2015" name="Nature">
        <title>Complex archaea that bridge the gap between prokaryotes and eukaryotes.</title>
        <authorList>
            <person name="Spang A."/>
            <person name="Saw J.H."/>
            <person name="Jorgensen S.L."/>
            <person name="Zaremba-Niedzwiedzka K."/>
            <person name="Martijn J."/>
            <person name="Lind A.E."/>
            <person name="van Eijk R."/>
            <person name="Schleper C."/>
            <person name="Guy L."/>
            <person name="Ettema T.J."/>
        </authorList>
    </citation>
    <scope>NUCLEOTIDE SEQUENCE</scope>
</reference>
<name>A0A0F9F6S9_9ZZZZ</name>
<organism evidence="1">
    <name type="scientific">marine sediment metagenome</name>
    <dbReference type="NCBI Taxonomy" id="412755"/>
    <lineage>
        <taxon>unclassified sequences</taxon>
        <taxon>metagenomes</taxon>
        <taxon>ecological metagenomes</taxon>
    </lineage>
</organism>
<gene>
    <name evidence="1" type="ORF">LCGC14_2342380</name>
</gene>
<evidence type="ECO:0000313" key="1">
    <source>
        <dbReference type="EMBL" id="KKL46752.1"/>
    </source>
</evidence>
<sequence>EQGSLVTVPPFTHSQAQIRRCNFSDNKLNIKCPMSGAVIVDNLIGGQNGTNALAAYGGIDLATGGGNNVISRNVLGGQWESGGQYRRAAATDDWAGNIVAGAAVTGMVNIPFTSSDPDQ</sequence>
<comment type="caution">
    <text evidence="1">The sequence shown here is derived from an EMBL/GenBank/DDBJ whole genome shotgun (WGS) entry which is preliminary data.</text>
</comment>
<dbReference type="AlphaFoldDB" id="A0A0F9F6S9"/>